<dbReference type="InterPro" id="IPR020946">
    <property type="entry name" value="Flavin_mOase-like"/>
</dbReference>
<comment type="caution">
    <text evidence="7">The sequence shown here is derived from an EMBL/GenBank/DDBJ whole genome shotgun (WGS) entry which is preliminary data.</text>
</comment>
<comment type="similarity">
    <text evidence="1 6">Belongs to the FMO family.</text>
</comment>
<dbReference type="GO" id="GO:0004499">
    <property type="term" value="F:N,N-dimethylaniline monooxygenase activity"/>
    <property type="evidence" value="ECO:0007669"/>
    <property type="project" value="InterPro"/>
</dbReference>
<comment type="catalytic activity">
    <reaction evidence="5">
        <text>indole-3-pyruvate + NADPH + O2 + H(+) = (indol-3-yl)acetate + CO2 + NADP(+) + H2O</text>
        <dbReference type="Rhea" id="RHEA:34331"/>
        <dbReference type="ChEBI" id="CHEBI:15377"/>
        <dbReference type="ChEBI" id="CHEBI:15378"/>
        <dbReference type="ChEBI" id="CHEBI:15379"/>
        <dbReference type="ChEBI" id="CHEBI:16526"/>
        <dbReference type="ChEBI" id="CHEBI:17640"/>
        <dbReference type="ChEBI" id="CHEBI:30854"/>
        <dbReference type="ChEBI" id="CHEBI:57783"/>
        <dbReference type="ChEBI" id="CHEBI:58349"/>
        <dbReference type="EC" id="1.14.13.168"/>
    </reaction>
</comment>
<comment type="cofactor">
    <cofactor evidence="6">
        <name>FAD</name>
        <dbReference type="ChEBI" id="CHEBI:57692"/>
    </cofactor>
</comment>
<evidence type="ECO:0000256" key="2">
    <source>
        <dbReference type="ARBA" id="ARBA00022630"/>
    </source>
</evidence>
<evidence type="ECO:0000313" key="8">
    <source>
        <dbReference type="Proteomes" id="UP000734854"/>
    </source>
</evidence>
<keyword evidence="3 6" id="KW-0274">FAD</keyword>
<evidence type="ECO:0000256" key="5">
    <source>
        <dbReference type="ARBA" id="ARBA00047707"/>
    </source>
</evidence>
<dbReference type="InterPro" id="IPR050982">
    <property type="entry name" value="Auxin_biosynth/cation_transpt"/>
</dbReference>
<dbReference type="PRINTS" id="PR00370">
    <property type="entry name" value="FMOXYGENASE"/>
</dbReference>
<protein>
    <recommendedName>
        <fullName evidence="6">Flavin-containing monooxygenase</fullName>
        <ecNumber evidence="6">1.-.-.-</ecNumber>
    </recommendedName>
</protein>
<evidence type="ECO:0000256" key="4">
    <source>
        <dbReference type="ARBA" id="ARBA00023002"/>
    </source>
</evidence>
<name>A0A8J5F3X4_ZINOF</name>
<evidence type="ECO:0000256" key="1">
    <source>
        <dbReference type="ARBA" id="ARBA00009183"/>
    </source>
</evidence>
<dbReference type="EC" id="1.-.-.-" evidence="6"/>
<accession>A0A8J5F3X4</accession>
<evidence type="ECO:0000313" key="7">
    <source>
        <dbReference type="EMBL" id="KAG6481076.1"/>
    </source>
</evidence>
<keyword evidence="2 6" id="KW-0285">Flavoprotein</keyword>
<dbReference type="GO" id="GO:0050660">
    <property type="term" value="F:flavin adenine dinucleotide binding"/>
    <property type="evidence" value="ECO:0007669"/>
    <property type="project" value="InterPro"/>
</dbReference>
<dbReference type="EMBL" id="JACMSC010000016">
    <property type="protein sequence ID" value="KAG6481076.1"/>
    <property type="molecule type" value="Genomic_DNA"/>
</dbReference>
<evidence type="ECO:0000256" key="3">
    <source>
        <dbReference type="ARBA" id="ARBA00022827"/>
    </source>
</evidence>
<dbReference type="InterPro" id="IPR000960">
    <property type="entry name" value="Flavin_mOase"/>
</dbReference>
<evidence type="ECO:0000256" key="6">
    <source>
        <dbReference type="RuleBase" id="RU361177"/>
    </source>
</evidence>
<proteinExistence type="inferred from homology"/>
<keyword evidence="6" id="KW-0503">Monooxygenase</keyword>
<sequence length="390" mass="42908">MSTDTLMHHRYRPIVVGAGPSGLAVAASLHQLSVPAVVVEKSDGIASLWRHRTYDRLNLHLPKAFCQLPHLPFPAHFPEYLSRDQFLDYLHAYSAHFSLCPLFSCEVVDARFDRAASLWRVTTVRRSPYDLPVVEHLASPWLVVSTGENAEAVWPEVKGLKGFEGSVLHSSEYKSGKEFKSKKVLVVGCGNSGMEICVDLCDHGALPFLSVRNEVHVLPRKMLGVSTFGLAIKLLQWLPTRMVDKFLVIMAKMIIGDTEKFGLKRPKLGPLELKNTIGKTPVLDVGACSLIKSGKIKIVREVEALTNNGARFVDGEEMEFDSDMDLLSAEGKPKNEFPSGCQGGEGGIYFVGFSGKGLLGSSADAIKTALHISEAWKRLSKNKNKDILPL</sequence>
<dbReference type="GO" id="GO:0009851">
    <property type="term" value="P:auxin biosynthetic process"/>
    <property type="evidence" value="ECO:0007669"/>
    <property type="project" value="TreeGrafter"/>
</dbReference>
<dbReference type="GO" id="GO:0050661">
    <property type="term" value="F:NADP binding"/>
    <property type="evidence" value="ECO:0007669"/>
    <property type="project" value="InterPro"/>
</dbReference>
<organism evidence="7 8">
    <name type="scientific">Zingiber officinale</name>
    <name type="common">Ginger</name>
    <name type="synonym">Amomum zingiber</name>
    <dbReference type="NCBI Taxonomy" id="94328"/>
    <lineage>
        <taxon>Eukaryota</taxon>
        <taxon>Viridiplantae</taxon>
        <taxon>Streptophyta</taxon>
        <taxon>Embryophyta</taxon>
        <taxon>Tracheophyta</taxon>
        <taxon>Spermatophyta</taxon>
        <taxon>Magnoliopsida</taxon>
        <taxon>Liliopsida</taxon>
        <taxon>Zingiberales</taxon>
        <taxon>Zingiberaceae</taxon>
        <taxon>Zingiber</taxon>
    </lineage>
</organism>
<keyword evidence="4 6" id="KW-0560">Oxidoreductase</keyword>
<dbReference type="SUPFAM" id="SSF51905">
    <property type="entry name" value="FAD/NAD(P)-binding domain"/>
    <property type="match status" value="1"/>
</dbReference>
<reference evidence="7 8" key="1">
    <citation type="submission" date="2020-08" db="EMBL/GenBank/DDBJ databases">
        <title>Plant Genome Project.</title>
        <authorList>
            <person name="Zhang R.-G."/>
        </authorList>
    </citation>
    <scope>NUCLEOTIDE SEQUENCE [LARGE SCALE GENOMIC DNA]</scope>
    <source>
        <tissue evidence="7">Rhizome</tissue>
    </source>
</reference>
<dbReference type="GO" id="GO:0103075">
    <property type="term" value="F:indole-3-pyruvate monooxygenase activity"/>
    <property type="evidence" value="ECO:0007669"/>
    <property type="project" value="UniProtKB-EC"/>
</dbReference>
<dbReference type="AlphaFoldDB" id="A0A8J5F3X4"/>
<dbReference type="Proteomes" id="UP000734854">
    <property type="component" value="Unassembled WGS sequence"/>
</dbReference>
<dbReference type="InterPro" id="IPR036188">
    <property type="entry name" value="FAD/NAD-bd_sf"/>
</dbReference>
<dbReference type="Pfam" id="PF00743">
    <property type="entry name" value="FMO-like"/>
    <property type="match status" value="1"/>
</dbReference>
<dbReference type="PANTHER" id="PTHR43539">
    <property type="entry name" value="FLAVIN-BINDING MONOOXYGENASE-LIKE PROTEIN (AFU_ORTHOLOGUE AFUA_4G09220)"/>
    <property type="match status" value="1"/>
</dbReference>
<dbReference type="Gene3D" id="3.50.50.60">
    <property type="entry name" value="FAD/NAD(P)-binding domain"/>
    <property type="match status" value="1"/>
</dbReference>
<gene>
    <name evidence="7" type="ORF">ZIOFF_057668</name>
</gene>
<dbReference type="PANTHER" id="PTHR43539:SF51">
    <property type="entry name" value="INDOLE-3-PYRUVATE MONOOXYGENASE YUCCA8"/>
    <property type="match status" value="1"/>
</dbReference>
<keyword evidence="8" id="KW-1185">Reference proteome</keyword>